<reference evidence="2 3" key="2">
    <citation type="submission" date="2020-07" db="EMBL/GenBank/DDBJ databases">
        <title>Genome assembly of wild tea tree DASZ reveals pedigree and selection history of tea varieties.</title>
        <authorList>
            <person name="Zhang W."/>
        </authorList>
    </citation>
    <scope>NUCLEOTIDE SEQUENCE [LARGE SCALE GENOMIC DNA]</scope>
    <source>
        <strain evidence="3">cv. G240</strain>
        <tissue evidence="2">Leaf</tissue>
    </source>
</reference>
<dbReference type="EMBL" id="JACBKZ010000003">
    <property type="protein sequence ID" value="KAF5954338.1"/>
    <property type="molecule type" value="Genomic_DNA"/>
</dbReference>
<sequence length="164" mass="18453">MGCHVVAMPYPGTGHINPMMNLCNLLVSRKDSILISFVVTEEWLGFLSSETKPAQIRYATIPNVIPSERGRGGDVANFVEATRTKLEDPFERPLNRLEPPRPSIIIYDISLPWAVGVGERWTIPVAALWTLPASVFSVYHHFDLLLQNGHFPANNKIEDFRSVR</sequence>
<dbReference type="PANTHER" id="PTHR11926:SF1395">
    <property type="entry name" value="GLYCOSYLTRANSFERASE"/>
    <property type="match status" value="1"/>
</dbReference>
<evidence type="ECO:0000313" key="2">
    <source>
        <dbReference type="EMBL" id="KAF5954338.1"/>
    </source>
</evidence>
<protein>
    <recommendedName>
        <fullName evidence="4">UDP-glycosyltransferase</fullName>
    </recommendedName>
</protein>
<proteinExistence type="inferred from homology"/>
<dbReference type="PANTHER" id="PTHR11926">
    <property type="entry name" value="GLUCOSYL/GLUCURONOSYL TRANSFERASES"/>
    <property type="match status" value="1"/>
</dbReference>
<dbReference type="Proteomes" id="UP000593564">
    <property type="component" value="Unassembled WGS sequence"/>
</dbReference>
<dbReference type="AlphaFoldDB" id="A0A7J7HQR2"/>
<dbReference type="GO" id="GO:0080044">
    <property type="term" value="F:quercetin 7-O-glucosyltransferase activity"/>
    <property type="evidence" value="ECO:0007669"/>
    <property type="project" value="TreeGrafter"/>
</dbReference>
<evidence type="ECO:0000313" key="3">
    <source>
        <dbReference type="Proteomes" id="UP000593564"/>
    </source>
</evidence>
<evidence type="ECO:0000256" key="1">
    <source>
        <dbReference type="ARBA" id="ARBA00009995"/>
    </source>
</evidence>
<dbReference type="Gene3D" id="3.40.50.2000">
    <property type="entry name" value="Glycogen Phosphorylase B"/>
    <property type="match status" value="1"/>
</dbReference>
<organism evidence="2 3">
    <name type="scientific">Camellia sinensis</name>
    <name type="common">Tea plant</name>
    <name type="synonym">Thea sinensis</name>
    <dbReference type="NCBI Taxonomy" id="4442"/>
    <lineage>
        <taxon>Eukaryota</taxon>
        <taxon>Viridiplantae</taxon>
        <taxon>Streptophyta</taxon>
        <taxon>Embryophyta</taxon>
        <taxon>Tracheophyta</taxon>
        <taxon>Spermatophyta</taxon>
        <taxon>Magnoliopsida</taxon>
        <taxon>eudicotyledons</taxon>
        <taxon>Gunneridae</taxon>
        <taxon>Pentapetalae</taxon>
        <taxon>asterids</taxon>
        <taxon>Ericales</taxon>
        <taxon>Theaceae</taxon>
        <taxon>Camellia</taxon>
    </lineage>
</organism>
<dbReference type="SUPFAM" id="SSF53756">
    <property type="entry name" value="UDP-Glycosyltransferase/glycogen phosphorylase"/>
    <property type="match status" value="1"/>
</dbReference>
<gene>
    <name evidence="2" type="ORF">HYC85_007194</name>
</gene>
<evidence type="ECO:0008006" key="4">
    <source>
        <dbReference type="Google" id="ProtNLM"/>
    </source>
</evidence>
<dbReference type="GO" id="GO:0080043">
    <property type="term" value="F:quercetin 3-O-glucosyltransferase activity"/>
    <property type="evidence" value="ECO:0007669"/>
    <property type="project" value="TreeGrafter"/>
</dbReference>
<name>A0A7J7HQR2_CAMSI</name>
<comment type="caution">
    <text evidence="2">The sequence shown here is derived from an EMBL/GenBank/DDBJ whole genome shotgun (WGS) entry which is preliminary data.</text>
</comment>
<reference evidence="3" key="1">
    <citation type="journal article" date="2020" name="Nat. Commun.">
        <title>Genome assembly of wild tea tree DASZ reveals pedigree and selection history of tea varieties.</title>
        <authorList>
            <person name="Zhang W."/>
            <person name="Zhang Y."/>
            <person name="Qiu H."/>
            <person name="Guo Y."/>
            <person name="Wan H."/>
            <person name="Zhang X."/>
            <person name="Scossa F."/>
            <person name="Alseekh S."/>
            <person name="Zhang Q."/>
            <person name="Wang P."/>
            <person name="Xu L."/>
            <person name="Schmidt M.H."/>
            <person name="Jia X."/>
            <person name="Li D."/>
            <person name="Zhu A."/>
            <person name="Guo F."/>
            <person name="Chen W."/>
            <person name="Ni D."/>
            <person name="Usadel B."/>
            <person name="Fernie A.R."/>
            <person name="Wen W."/>
        </authorList>
    </citation>
    <scope>NUCLEOTIDE SEQUENCE [LARGE SCALE GENOMIC DNA]</scope>
    <source>
        <strain evidence="3">cv. G240</strain>
    </source>
</reference>
<accession>A0A7J7HQR2</accession>
<comment type="similarity">
    <text evidence="1">Belongs to the UDP-glycosyltransferase family.</text>
</comment>
<keyword evidence="3" id="KW-1185">Reference proteome</keyword>